<feature type="transmembrane region" description="Helical" evidence="15">
    <location>
        <begin position="674"/>
        <end position="691"/>
    </location>
</feature>
<dbReference type="Proteomes" id="UP000044098">
    <property type="component" value="Unassembled WGS sequence"/>
</dbReference>
<evidence type="ECO:0000256" key="8">
    <source>
        <dbReference type="ARBA" id="ARBA00022741"/>
    </source>
</evidence>
<evidence type="ECO:0000256" key="6">
    <source>
        <dbReference type="ARBA" id="ARBA00022692"/>
    </source>
</evidence>
<dbReference type="InterPro" id="IPR018303">
    <property type="entry name" value="ATPase_P-typ_P_site"/>
</dbReference>
<dbReference type="SUPFAM" id="SSF81665">
    <property type="entry name" value="Calcium ATPase, transmembrane domain M"/>
    <property type="match status" value="1"/>
</dbReference>
<evidence type="ECO:0000313" key="18">
    <source>
        <dbReference type="Proteomes" id="UP000044098"/>
    </source>
</evidence>
<dbReference type="Gene3D" id="3.40.50.1000">
    <property type="entry name" value="HAD superfamily/HAD-like"/>
    <property type="match status" value="1"/>
</dbReference>
<dbReference type="GO" id="GO:0055070">
    <property type="term" value="P:copper ion homeostasis"/>
    <property type="evidence" value="ECO:0007669"/>
    <property type="project" value="TreeGrafter"/>
</dbReference>
<dbReference type="InterPro" id="IPR027256">
    <property type="entry name" value="P-typ_ATPase_IB"/>
</dbReference>
<dbReference type="RefSeq" id="WP_082401249.1">
    <property type="nucleotide sequence ID" value="NZ_CYTK01000011.1"/>
</dbReference>
<keyword evidence="5" id="KW-0597">Phosphoprotein</keyword>
<evidence type="ECO:0000256" key="10">
    <source>
        <dbReference type="ARBA" id="ARBA00022842"/>
    </source>
</evidence>
<evidence type="ECO:0000256" key="5">
    <source>
        <dbReference type="ARBA" id="ARBA00022553"/>
    </source>
</evidence>
<keyword evidence="9 15" id="KW-0067">ATP-binding</keyword>
<evidence type="ECO:0000256" key="7">
    <source>
        <dbReference type="ARBA" id="ARBA00022723"/>
    </source>
</evidence>
<feature type="domain" description="HMA" evidence="16">
    <location>
        <begin position="10"/>
        <end position="76"/>
    </location>
</feature>
<evidence type="ECO:0000256" key="1">
    <source>
        <dbReference type="ARBA" id="ARBA00004651"/>
    </source>
</evidence>
<dbReference type="InterPro" id="IPR036412">
    <property type="entry name" value="HAD-like_sf"/>
</dbReference>
<dbReference type="GO" id="GO:0043682">
    <property type="term" value="F:P-type divalent copper transporter activity"/>
    <property type="evidence" value="ECO:0007669"/>
    <property type="project" value="TreeGrafter"/>
</dbReference>
<dbReference type="InterPro" id="IPR023214">
    <property type="entry name" value="HAD_sf"/>
</dbReference>
<dbReference type="InterPro" id="IPR008250">
    <property type="entry name" value="ATPase_P-typ_transduc_dom_A_sf"/>
</dbReference>
<name>A0AAD2QE69_ACHAE</name>
<evidence type="ECO:0000313" key="17">
    <source>
        <dbReference type="EMBL" id="CUJ68882.1"/>
    </source>
</evidence>
<gene>
    <name evidence="17" type="primary">copA_3</name>
    <name evidence="17" type="ORF">ERS370000_05286</name>
</gene>
<dbReference type="InterPro" id="IPR017969">
    <property type="entry name" value="Heavy-metal-associated_CS"/>
</dbReference>
<sequence>MDLEAVRAAGRMVFTVNGLWCTSCAMALQRVLVKVPGVSSATVNFTSGSALVTWRPDEVDFSALQSRALKLGYGLAPLGSGAGDSLTRQAQRIRTQLVVAVVFGMWSMLGSWVLYLNAGQLGESASTIAWLALLAGAPVVLYSGKDFYRAAWRTLRSGIAGIDALVTVGVWGSIAVSLWHLRIGSAEIYIDAATMLICFLLAGRLFEAHARQESRAALDALRQLAPEVATRAATDDSDECEVMLDQIRPGELILVRANERVPVDGTITAGTSALDCALLTGESMPVRVHPGDVILAGSINLSSHMIVRVDAAAGARRIDLLGLRMLELFGARPSLSQTAEKFVRVLLPTVFLVAVAAFLRYLWIGLPADRAALEALAILVAACPCAVGVAMPLAYILASQRAADIGVLFRDPVSMEGLAHAKIMAFDKTGTLTSGAMSVADVECTGEYSSSQIVALAAEAETTVNHPIANALRAHAILAPPPCGPFRNHAAYPQGVAMTDNAGRRIRVGARAWLEASGVLDLPADAPGSVHVSINERCIGMIQMTDTLRADSQAGLHALKQQGCALWLITGDTAHATQSLVDEVGPVFEQIHSGASPEAKAEFVARESRPLAFVGDGANDGLVLAKAACGVAIPGASTVAAAAAGVVITQGGLSQLVATRWIAKRAMRVAKQNLFFSIFYNIAVVIAFFGAGVTPFAAAIAMLLSSASVFLNTSRIALRSLPAPTPSPSLSTIHRQAPH</sequence>
<feature type="transmembrane region" description="Helical" evidence="15">
    <location>
        <begin position="188"/>
        <end position="206"/>
    </location>
</feature>
<comment type="subcellular location">
    <subcellularLocation>
        <location evidence="1">Cell membrane</location>
        <topology evidence="1">Multi-pass membrane protein</topology>
    </subcellularLocation>
</comment>
<evidence type="ECO:0000256" key="2">
    <source>
        <dbReference type="ARBA" id="ARBA00006024"/>
    </source>
</evidence>
<dbReference type="Pfam" id="PF00122">
    <property type="entry name" value="E1-E2_ATPase"/>
    <property type="match status" value="1"/>
</dbReference>
<comment type="similarity">
    <text evidence="2 15">Belongs to the cation transport ATPase (P-type) (TC 3.A.3) family. Type IB subfamily.</text>
</comment>
<keyword evidence="12 15" id="KW-1133">Transmembrane helix</keyword>
<evidence type="ECO:0000256" key="3">
    <source>
        <dbReference type="ARBA" id="ARBA00022448"/>
    </source>
</evidence>
<dbReference type="EC" id="3.6.3.-" evidence="17"/>
<keyword evidence="6 15" id="KW-0812">Transmembrane</keyword>
<evidence type="ECO:0000256" key="12">
    <source>
        <dbReference type="ARBA" id="ARBA00022989"/>
    </source>
</evidence>
<keyword evidence="3" id="KW-0813">Transport</keyword>
<comment type="caution">
    <text evidence="17">The sequence shown here is derived from an EMBL/GenBank/DDBJ whole genome shotgun (WGS) entry which is preliminary data.</text>
</comment>
<evidence type="ECO:0000256" key="13">
    <source>
        <dbReference type="ARBA" id="ARBA00023065"/>
    </source>
</evidence>
<evidence type="ECO:0000256" key="15">
    <source>
        <dbReference type="RuleBase" id="RU362081"/>
    </source>
</evidence>
<dbReference type="InterPro" id="IPR036163">
    <property type="entry name" value="HMA_dom_sf"/>
</dbReference>
<evidence type="ECO:0000256" key="4">
    <source>
        <dbReference type="ARBA" id="ARBA00022475"/>
    </source>
</evidence>
<dbReference type="GO" id="GO:0016887">
    <property type="term" value="F:ATP hydrolysis activity"/>
    <property type="evidence" value="ECO:0007669"/>
    <property type="project" value="InterPro"/>
</dbReference>
<evidence type="ECO:0000256" key="9">
    <source>
        <dbReference type="ARBA" id="ARBA00022840"/>
    </source>
</evidence>
<dbReference type="InterPro" id="IPR059000">
    <property type="entry name" value="ATPase_P-type_domA"/>
</dbReference>
<dbReference type="NCBIfam" id="TIGR01494">
    <property type="entry name" value="ATPase_P-type"/>
    <property type="match status" value="2"/>
</dbReference>
<dbReference type="InterPro" id="IPR001757">
    <property type="entry name" value="P_typ_ATPase"/>
</dbReference>
<dbReference type="SUPFAM" id="SSF56784">
    <property type="entry name" value="HAD-like"/>
    <property type="match status" value="1"/>
</dbReference>
<evidence type="ECO:0000259" key="16">
    <source>
        <dbReference type="PROSITE" id="PS50846"/>
    </source>
</evidence>
<keyword evidence="7 15" id="KW-0479">Metal-binding</keyword>
<dbReference type="Gene3D" id="3.30.70.100">
    <property type="match status" value="1"/>
</dbReference>
<feature type="transmembrane region" description="Helical" evidence="15">
    <location>
        <begin position="160"/>
        <end position="182"/>
    </location>
</feature>
<accession>A0AAD2QE69</accession>
<keyword evidence="8 15" id="KW-0547">Nucleotide-binding</keyword>
<keyword evidence="17" id="KW-0378">Hydrolase</keyword>
<dbReference type="GO" id="GO:0005524">
    <property type="term" value="F:ATP binding"/>
    <property type="evidence" value="ECO:0007669"/>
    <property type="project" value="UniProtKB-UniRule"/>
</dbReference>
<dbReference type="Pfam" id="PF00403">
    <property type="entry name" value="HMA"/>
    <property type="match status" value="1"/>
</dbReference>
<keyword evidence="10" id="KW-0460">Magnesium</keyword>
<dbReference type="PRINTS" id="PR00119">
    <property type="entry name" value="CATATPASE"/>
</dbReference>
<dbReference type="NCBIfam" id="TIGR01525">
    <property type="entry name" value="ATPase-IB_hvy"/>
    <property type="match status" value="1"/>
</dbReference>
<protein>
    <submittedName>
        <fullName evidence="17">Probable copper-importing P-type ATPase A</fullName>
        <ecNumber evidence="17">3.6.3.-</ecNumber>
    </submittedName>
</protein>
<keyword evidence="13" id="KW-0406">Ion transport</keyword>
<reference evidence="17 18" key="1">
    <citation type="submission" date="2015-09" db="EMBL/GenBank/DDBJ databases">
        <authorList>
            <consortium name="Pathogen Informatics"/>
        </authorList>
    </citation>
    <scope>NUCLEOTIDE SEQUENCE [LARGE SCALE GENOMIC DNA]</scope>
    <source>
        <strain evidence="17 18">2789STDY5608625</strain>
    </source>
</reference>
<feature type="transmembrane region" description="Helical" evidence="15">
    <location>
        <begin position="342"/>
        <end position="363"/>
    </location>
</feature>
<evidence type="ECO:0000256" key="11">
    <source>
        <dbReference type="ARBA" id="ARBA00022967"/>
    </source>
</evidence>
<dbReference type="PROSITE" id="PS50846">
    <property type="entry name" value="HMA_2"/>
    <property type="match status" value="1"/>
</dbReference>
<dbReference type="Gene3D" id="2.70.150.10">
    <property type="entry name" value="Calcium-transporting ATPase, cytoplasmic transduction domain A"/>
    <property type="match status" value="1"/>
</dbReference>
<dbReference type="Pfam" id="PF00702">
    <property type="entry name" value="Hydrolase"/>
    <property type="match status" value="1"/>
</dbReference>
<dbReference type="PANTHER" id="PTHR43520">
    <property type="entry name" value="ATP7, ISOFORM B"/>
    <property type="match status" value="1"/>
</dbReference>
<dbReference type="AlphaFoldDB" id="A0AAD2QE69"/>
<evidence type="ECO:0000256" key="14">
    <source>
        <dbReference type="ARBA" id="ARBA00023136"/>
    </source>
</evidence>
<feature type="transmembrane region" description="Helical" evidence="15">
    <location>
        <begin position="128"/>
        <end position="148"/>
    </location>
</feature>
<proteinExistence type="inferred from homology"/>
<keyword evidence="4 15" id="KW-1003">Cell membrane</keyword>
<dbReference type="SUPFAM" id="SSF81653">
    <property type="entry name" value="Calcium ATPase, transduction domain A"/>
    <property type="match status" value="1"/>
</dbReference>
<dbReference type="Gene3D" id="3.40.1110.10">
    <property type="entry name" value="Calcium-transporting ATPase, cytoplasmic domain N"/>
    <property type="match status" value="1"/>
</dbReference>
<feature type="transmembrane region" description="Helical" evidence="15">
    <location>
        <begin position="375"/>
        <end position="398"/>
    </location>
</feature>
<feature type="transmembrane region" description="Helical" evidence="15">
    <location>
        <begin position="97"/>
        <end position="116"/>
    </location>
</feature>
<dbReference type="GO" id="GO:0005507">
    <property type="term" value="F:copper ion binding"/>
    <property type="evidence" value="ECO:0007669"/>
    <property type="project" value="TreeGrafter"/>
</dbReference>
<dbReference type="PANTHER" id="PTHR43520:SF5">
    <property type="entry name" value="CATION-TRANSPORTING P-TYPE ATPASE-RELATED"/>
    <property type="match status" value="1"/>
</dbReference>
<dbReference type="InterPro" id="IPR023299">
    <property type="entry name" value="ATPase_P-typ_cyto_dom_N"/>
</dbReference>
<dbReference type="PROSITE" id="PS00154">
    <property type="entry name" value="ATPASE_E1_E2"/>
    <property type="match status" value="1"/>
</dbReference>
<dbReference type="GO" id="GO:0005886">
    <property type="term" value="C:plasma membrane"/>
    <property type="evidence" value="ECO:0007669"/>
    <property type="project" value="UniProtKB-SubCell"/>
</dbReference>
<dbReference type="EMBL" id="CYTK01000011">
    <property type="protein sequence ID" value="CUJ68882.1"/>
    <property type="molecule type" value="Genomic_DNA"/>
</dbReference>
<dbReference type="InterPro" id="IPR023298">
    <property type="entry name" value="ATPase_P-typ_TM_dom_sf"/>
</dbReference>
<keyword evidence="14 15" id="KW-0472">Membrane</keyword>
<dbReference type="PROSITE" id="PS01047">
    <property type="entry name" value="HMA_1"/>
    <property type="match status" value="1"/>
</dbReference>
<dbReference type="InterPro" id="IPR006121">
    <property type="entry name" value="HMA_dom"/>
</dbReference>
<dbReference type="CDD" id="cd00371">
    <property type="entry name" value="HMA"/>
    <property type="match status" value="1"/>
</dbReference>
<dbReference type="SUPFAM" id="SSF55008">
    <property type="entry name" value="HMA, heavy metal-associated domain"/>
    <property type="match status" value="1"/>
</dbReference>
<organism evidence="17 18">
    <name type="scientific">Achromobacter aegrifaciens</name>
    <dbReference type="NCBI Taxonomy" id="1287736"/>
    <lineage>
        <taxon>Bacteria</taxon>
        <taxon>Pseudomonadati</taxon>
        <taxon>Pseudomonadota</taxon>
        <taxon>Betaproteobacteria</taxon>
        <taxon>Burkholderiales</taxon>
        <taxon>Alcaligenaceae</taxon>
        <taxon>Achromobacter</taxon>
    </lineage>
</organism>
<keyword evidence="11" id="KW-1278">Translocase</keyword>